<proteinExistence type="predicted"/>
<dbReference type="PANTHER" id="PTHR40761:SF1">
    <property type="entry name" value="CONSERVED INTEGRAL MEMBRANE ALANINE VALINE AND LEUCINE RICH PROTEIN-RELATED"/>
    <property type="match status" value="1"/>
</dbReference>
<name>A0A941IT42_9ACTN</name>
<keyword evidence="4" id="KW-1185">Reference proteome</keyword>
<evidence type="ECO:0000313" key="3">
    <source>
        <dbReference type="EMBL" id="MBR7837162.1"/>
    </source>
</evidence>
<dbReference type="EMBL" id="JAGSOG010000185">
    <property type="protein sequence ID" value="MBR7837162.1"/>
    <property type="molecule type" value="Genomic_DNA"/>
</dbReference>
<dbReference type="AlphaFoldDB" id="A0A941IT42"/>
<dbReference type="Gene3D" id="1.10.3730.20">
    <property type="match status" value="1"/>
</dbReference>
<keyword evidence="1" id="KW-0472">Membrane</keyword>
<feature type="signal peptide" evidence="2">
    <location>
        <begin position="1"/>
        <end position="19"/>
    </location>
</feature>
<feature type="transmembrane region" description="Helical" evidence="1">
    <location>
        <begin position="202"/>
        <end position="221"/>
    </location>
</feature>
<feature type="transmembrane region" description="Helical" evidence="1">
    <location>
        <begin position="163"/>
        <end position="182"/>
    </location>
</feature>
<evidence type="ECO:0000256" key="2">
    <source>
        <dbReference type="SAM" id="SignalP"/>
    </source>
</evidence>
<protein>
    <submittedName>
        <fullName evidence="3">DMT family transporter</fullName>
    </submittedName>
</protein>
<keyword evidence="1" id="KW-1133">Transmembrane helix</keyword>
<sequence>MNALTVLMALLSAMSNAAATVLQRRASVGLRPLPGSGPLVITERLLQPLARLGWWGGAVATGVSAICQVIALDAGRLSVVQPLLATELLFALLIGALVFRRRPSPALWRAFLMLAFGLAIFLLAASPSGGGNDASGARWLAVGGAVAGFVVVLVLVALHLRGLARAAVLGTATAACFATTAALIKEVTGRFPDGAGAVLTTWYTYVAAAVGLLSVVLLQWTLRTGSLTGSQPALTLGDALISVALGALLFGERIALGWHIVFEVLGVVLMAVGVLGLTGVHHALAGAAEWDETTPSTRLNGSGLNG</sequence>
<gene>
    <name evidence="3" type="ORF">KDL01_28050</name>
</gene>
<evidence type="ECO:0000313" key="4">
    <source>
        <dbReference type="Proteomes" id="UP000675781"/>
    </source>
</evidence>
<evidence type="ECO:0000256" key="1">
    <source>
        <dbReference type="SAM" id="Phobius"/>
    </source>
</evidence>
<feature type="transmembrane region" description="Helical" evidence="1">
    <location>
        <begin position="256"/>
        <end position="277"/>
    </location>
</feature>
<organism evidence="3 4">
    <name type="scientific">Actinospica durhamensis</name>
    <dbReference type="NCBI Taxonomy" id="1508375"/>
    <lineage>
        <taxon>Bacteria</taxon>
        <taxon>Bacillati</taxon>
        <taxon>Actinomycetota</taxon>
        <taxon>Actinomycetes</taxon>
        <taxon>Catenulisporales</taxon>
        <taxon>Actinospicaceae</taxon>
        <taxon>Actinospica</taxon>
    </lineage>
</organism>
<reference evidence="3" key="1">
    <citation type="submission" date="2021-04" db="EMBL/GenBank/DDBJ databases">
        <title>Genome based classification of Actinospica acidithermotolerans sp. nov., an actinobacterium isolated from an Indonesian hot spring.</title>
        <authorList>
            <person name="Kusuma A.B."/>
            <person name="Putra K.E."/>
            <person name="Nafisah S."/>
            <person name="Loh J."/>
            <person name="Nouioui I."/>
            <person name="Goodfellow M."/>
        </authorList>
    </citation>
    <scope>NUCLEOTIDE SEQUENCE</scope>
    <source>
        <strain evidence="3">CSCA 57</strain>
    </source>
</reference>
<comment type="caution">
    <text evidence="3">The sequence shown here is derived from an EMBL/GenBank/DDBJ whole genome shotgun (WGS) entry which is preliminary data.</text>
</comment>
<feature type="transmembrane region" description="Helical" evidence="1">
    <location>
        <begin position="79"/>
        <end position="99"/>
    </location>
</feature>
<feature type="transmembrane region" description="Helical" evidence="1">
    <location>
        <begin position="233"/>
        <end position="250"/>
    </location>
</feature>
<dbReference type="NCBIfam" id="NF038012">
    <property type="entry name" value="DMT_1"/>
    <property type="match status" value="1"/>
</dbReference>
<feature type="transmembrane region" description="Helical" evidence="1">
    <location>
        <begin position="106"/>
        <end position="125"/>
    </location>
</feature>
<dbReference type="PANTHER" id="PTHR40761">
    <property type="entry name" value="CONSERVED INTEGRAL MEMBRANE ALANINE VALINE AND LEUCINE RICH PROTEIN-RELATED"/>
    <property type="match status" value="1"/>
</dbReference>
<dbReference type="RefSeq" id="WP_212531631.1">
    <property type="nucleotide sequence ID" value="NZ_JAGSOG010000185.1"/>
</dbReference>
<feature type="chain" id="PRO_5037598022" evidence="2">
    <location>
        <begin position="20"/>
        <end position="306"/>
    </location>
</feature>
<keyword evidence="1" id="KW-0812">Transmembrane</keyword>
<dbReference type="Proteomes" id="UP000675781">
    <property type="component" value="Unassembled WGS sequence"/>
</dbReference>
<keyword evidence="2" id="KW-0732">Signal</keyword>
<dbReference type="SUPFAM" id="SSF103481">
    <property type="entry name" value="Multidrug resistance efflux transporter EmrE"/>
    <property type="match status" value="1"/>
</dbReference>
<dbReference type="InterPro" id="IPR037185">
    <property type="entry name" value="EmrE-like"/>
</dbReference>
<feature type="transmembrane region" description="Helical" evidence="1">
    <location>
        <begin position="137"/>
        <end position="156"/>
    </location>
</feature>
<accession>A0A941IT42</accession>